<gene>
    <name evidence="2" type="ORF">SAMN06297280_3040</name>
</gene>
<dbReference type="RefSeq" id="WP_097112229.1">
    <property type="nucleotide sequence ID" value="NZ_OBEB01000006.1"/>
</dbReference>
<accession>A0A285J6W3</accession>
<organism evidence="2 3">
    <name type="scientific">Arsukibacterium tuosuense</name>
    <dbReference type="NCBI Taxonomy" id="1323745"/>
    <lineage>
        <taxon>Bacteria</taxon>
        <taxon>Pseudomonadati</taxon>
        <taxon>Pseudomonadota</taxon>
        <taxon>Gammaproteobacteria</taxon>
        <taxon>Chromatiales</taxon>
        <taxon>Chromatiaceae</taxon>
        <taxon>Arsukibacterium</taxon>
    </lineage>
</organism>
<keyword evidence="2" id="KW-0489">Methyltransferase</keyword>
<feature type="domain" description="Methyltransferase type 11" evidence="1">
    <location>
        <begin position="99"/>
        <end position="191"/>
    </location>
</feature>
<dbReference type="OrthoDB" id="323463at2"/>
<dbReference type="Pfam" id="PF08241">
    <property type="entry name" value="Methyltransf_11"/>
    <property type="match status" value="1"/>
</dbReference>
<dbReference type="Proteomes" id="UP000219353">
    <property type="component" value="Unassembled WGS sequence"/>
</dbReference>
<keyword evidence="2" id="KW-0808">Transferase</keyword>
<dbReference type="InterPro" id="IPR013216">
    <property type="entry name" value="Methyltransf_11"/>
</dbReference>
<proteinExistence type="predicted"/>
<dbReference type="EMBL" id="OBEB01000006">
    <property type="protein sequence ID" value="SNY56014.1"/>
    <property type="molecule type" value="Genomic_DNA"/>
</dbReference>
<protein>
    <submittedName>
        <fullName evidence="2">Methyltransferase domain-containing protein</fullName>
    </submittedName>
</protein>
<dbReference type="SUPFAM" id="SSF53335">
    <property type="entry name" value="S-adenosyl-L-methionine-dependent methyltransferases"/>
    <property type="match status" value="1"/>
</dbReference>
<sequence>MKTDRTFELKQALLNKYHSAIDSAADTPGKSGFVDLTANQSSSDKLNKAMYDNSQSVEIYRNFLNWLFGTFNVEEMDFRRDCFERLGNITGKKILITSCGLGEDIKVAAMLVGKDGFVHAQDLSRHFISLAADKYSAENIVLTVSNALDLPYKDGYFDAVFHFGGINLFGDIGLAISEMNRVCKVGGTILFGDESVAEHLRADDYGKMFMENNALWQEKVPLEHLPLCASDISLSYVLGNCFYLIKFTKSDQLPYADIDIEHVGYRGGSVRKRYFGKIEGIAPDLKNSLYELAKKEGKSVSRIIEELIKTRL</sequence>
<evidence type="ECO:0000313" key="3">
    <source>
        <dbReference type="Proteomes" id="UP000219353"/>
    </source>
</evidence>
<dbReference type="GO" id="GO:0008757">
    <property type="term" value="F:S-adenosylmethionine-dependent methyltransferase activity"/>
    <property type="evidence" value="ECO:0007669"/>
    <property type="project" value="InterPro"/>
</dbReference>
<dbReference type="Gene3D" id="3.40.50.150">
    <property type="entry name" value="Vaccinia Virus protein VP39"/>
    <property type="match status" value="1"/>
</dbReference>
<dbReference type="AlphaFoldDB" id="A0A285J6W3"/>
<dbReference type="GO" id="GO:0032259">
    <property type="term" value="P:methylation"/>
    <property type="evidence" value="ECO:0007669"/>
    <property type="project" value="UniProtKB-KW"/>
</dbReference>
<name>A0A285J6W3_9GAMM</name>
<dbReference type="InterPro" id="IPR029063">
    <property type="entry name" value="SAM-dependent_MTases_sf"/>
</dbReference>
<evidence type="ECO:0000259" key="1">
    <source>
        <dbReference type="Pfam" id="PF08241"/>
    </source>
</evidence>
<reference evidence="3" key="1">
    <citation type="submission" date="2017-09" db="EMBL/GenBank/DDBJ databases">
        <authorList>
            <person name="Varghese N."/>
            <person name="Submissions S."/>
        </authorList>
    </citation>
    <scope>NUCLEOTIDE SEQUENCE [LARGE SCALE GENOMIC DNA]</scope>
    <source>
        <strain evidence="3">CGMCC 1.12461</strain>
    </source>
</reference>
<keyword evidence="3" id="KW-1185">Reference proteome</keyword>
<evidence type="ECO:0000313" key="2">
    <source>
        <dbReference type="EMBL" id="SNY56014.1"/>
    </source>
</evidence>